<feature type="region of interest" description="Disordered" evidence="2">
    <location>
        <begin position="29"/>
        <end position="68"/>
    </location>
</feature>
<dbReference type="Pfam" id="PF15304">
    <property type="entry name" value="AKAP2_C"/>
    <property type="match status" value="1"/>
</dbReference>
<feature type="compositionally biased region" description="Pro residues" evidence="2">
    <location>
        <begin position="53"/>
        <end position="62"/>
    </location>
</feature>
<organism evidence="4 5">
    <name type="scientific">Asbolus verrucosus</name>
    <name type="common">Desert ironclad beetle</name>
    <dbReference type="NCBI Taxonomy" id="1661398"/>
    <lineage>
        <taxon>Eukaryota</taxon>
        <taxon>Metazoa</taxon>
        <taxon>Ecdysozoa</taxon>
        <taxon>Arthropoda</taxon>
        <taxon>Hexapoda</taxon>
        <taxon>Insecta</taxon>
        <taxon>Pterygota</taxon>
        <taxon>Neoptera</taxon>
        <taxon>Endopterygota</taxon>
        <taxon>Coleoptera</taxon>
        <taxon>Polyphaga</taxon>
        <taxon>Cucujiformia</taxon>
        <taxon>Tenebrionidae</taxon>
        <taxon>Pimeliinae</taxon>
        <taxon>Asbolus</taxon>
    </lineage>
</organism>
<evidence type="ECO:0000313" key="5">
    <source>
        <dbReference type="Proteomes" id="UP000292052"/>
    </source>
</evidence>
<evidence type="ECO:0000256" key="2">
    <source>
        <dbReference type="SAM" id="MobiDB-lite"/>
    </source>
</evidence>
<dbReference type="OrthoDB" id="6512841at2759"/>
<evidence type="ECO:0000259" key="3">
    <source>
        <dbReference type="Pfam" id="PF15304"/>
    </source>
</evidence>
<accession>A0A482VEZ2</accession>
<dbReference type="EMBL" id="QDEB01109245">
    <property type="protein sequence ID" value="RZB70341.1"/>
    <property type="molecule type" value="Genomic_DNA"/>
</dbReference>
<feature type="domain" description="A-kinase anchor protein 2 C-terminal" evidence="3">
    <location>
        <begin position="80"/>
        <end position="229"/>
    </location>
</feature>
<sequence length="248" mass="28322">MNATGNETLDRIQQEIQEALQREEELRKKYNLINNNEPEEHVNGYVNPQTQSPEPPQSPPTPTTNGISKITLAPRVNVSRMFAPNPSSKGVMHKFLKMRGKLNVVSMKPMTEPQIAWVQEDTFEPAKVTIEAGKPIRNGFVSAEEKMRRELQEFQRREAELRKERRKSQPDLMAALESENEVETNLKPARSTALLYSNEDLTDESYLPPTSLKPARSLAELCDASDEELETRGTHHLIRQFENLRSQS</sequence>
<dbReference type="Proteomes" id="UP000292052">
    <property type="component" value="Unassembled WGS sequence"/>
</dbReference>
<dbReference type="AlphaFoldDB" id="A0A482VEZ2"/>
<keyword evidence="5" id="KW-1185">Reference proteome</keyword>
<evidence type="ECO:0000313" key="4">
    <source>
        <dbReference type="EMBL" id="RZB70341.1"/>
    </source>
</evidence>
<comment type="caution">
    <text evidence="4">The sequence shown here is derived from an EMBL/GenBank/DDBJ whole genome shotgun (WGS) entry which is preliminary data.</text>
</comment>
<keyword evidence="1" id="KW-0175">Coiled coil</keyword>
<gene>
    <name evidence="4" type="ORF">BDFB_007328</name>
</gene>
<dbReference type="STRING" id="1661398.A0A482VEZ2"/>
<reference evidence="4 5" key="1">
    <citation type="submission" date="2017-03" db="EMBL/GenBank/DDBJ databases">
        <title>Genome of the blue death feigning beetle - Asbolus verrucosus.</title>
        <authorList>
            <person name="Rider S.D."/>
        </authorList>
    </citation>
    <scope>NUCLEOTIDE SEQUENCE [LARGE SCALE GENOMIC DNA]</scope>
    <source>
        <strain evidence="4">Butters</strain>
        <tissue evidence="4">Head and leg muscle</tissue>
    </source>
</reference>
<dbReference type="InterPro" id="IPR029304">
    <property type="entry name" value="AKAP2_C"/>
</dbReference>
<evidence type="ECO:0000256" key="1">
    <source>
        <dbReference type="ARBA" id="ARBA00023054"/>
    </source>
</evidence>
<protein>
    <recommendedName>
        <fullName evidence="3">A-kinase anchor protein 2 C-terminal domain-containing protein</fullName>
    </recommendedName>
</protein>
<proteinExistence type="predicted"/>
<name>A0A482VEZ2_ASBVE</name>